<proteinExistence type="predicted"/>
<evidence type="ECO:0000313" key="2">
    <source>
        <dbReference type="EMBL" id="KAA8907689.1"/>
    </source>
</evidence>
<dbReference type="InParanoid" id="A0A5J5EYQ8"/>
<gene>
    <name evidence="2" type="ORF">FN846DRAFT_889764</name>
</gene>
<protein>
    <submittedName>
        <fullName evidence="2">Uncharacterized protein</fullName>
    </submittedName>
</protein>
<feature type="region of interest" description="Disordered" evidence="1">
    <location>
        <begin position="290"/>
        <end position="310"/>
    </location>
</feature>
<organism evidence="2 3">
    <name type="scientific">Sphaerosporella brunnea</name>
    <dbReference type="NCBI Taxonomy" id="1250544"/>
    <lineage>
        <taxon>Eukaryota</taxon>
        <taxon>Fungi</taxon>
        <taxon>Dikarya</taxon>
        <taxon>Ascomycota</taxon>
        <taxon>Pezizomycotina</taxon>
        <taxon>Pezizomycetes</taxon>
        <taxon>Pezizales</taxon>
        <taxon>Pyronemataceae</taxon>
        <taxon>Sphaerosporella</taxon>
    </lineage>
</organism>
<keyword evidence="3" id="KW-1185">Reference proteome</keyword>
<reference evidence="2 3" key="1">
    <citation type="submission" date="2019-09" db="EMBL/GenBank/DDBJ databases">
        <title>Draft genome of the ectomycorrhizal ascomycete Sphaerosporella brunnea.</title>
        <authorList>
            <consortium name="DOE Joint Genome Institute"/>
            <person name="Benucci G.M."/>
            <person name="Marozzi G."/>
            <person name="Antonielli L."/>
            <person name="Sanchez S."/>
            <person name="Marco P."/>
            <person name="Wang X."/>
            <person name="Falini L.B."/>
            <person name="Barry K."/>
            <person name="Haridas S."/>
            <person name="Lipzen A."/>
            <person name="Labutti K."/>
            <person name="Grigoriev I.V."/>
            <person name="Murat C."/>
            <person name="Martin F."/>
            <person name="Albertini E."/>
            <person name="Donnini D."/>
            <person name="Bonito G."/>
        </authorList>
    </citation>
    <scope>NUCLEOTIDE SEQUENCE [LARGE SCALE GENOMIC DNA]</scope>
    <source>
        <strain evidence="2 3">Sb_GMNB300</strain>
    </source>
</reference>
<comment type="caution">
    <text evidence="2">The sequence shown here is derived from an EMBL/GenBank/DDBJ whole genome shotgun (WGS) entry which is preliminary data.</text>
</comment>
<dbReference type="Proteomes" id="UP000326924">
    <property type="component" value="Unassembled WGS sequence"/>
</dbReference>
<evidence type="ECO:0000256" key="1">
    <source>
        <dbReference type="SAM" id="MobiDB-lite"/>
    </source>
</evidence>
<dbReference type="EMBL" id="VXIS01000076">
    <property type="protein sequence ID" value="KAA8907689.1"/>
    <property type="molecule type" value="Genomic_DNA"/>
</dbReference>
<dbReference type="AlphaFoldDB" id="A0A5J5EYQ8"/>
<accession>A0A5J5EYQ8</accession>
<name>A0A5J5EYQ8_9PEZI</name>
<evidence type="ECO:0000313" key="3">
    <source>
        <dbReference type="Proteomes" id="UP000326924"/>
    </source>
</evidence>
<sequence length="504" mass="56154">MVLFFHVSLRSALIYVGEMNYPAYTLDLVGNAPKLQQCLAPQPNTQVLAATFTTLRGCAVFKAAYASLSTRRIKIQFDDTRTIEVSCALVEATRPAAAPAAPLRLLRCQIGYCLGGLPPRYGVSLIALLPKMPYSIESHNGPPCPIHNPDEEAVHRRRFRNSALPQRCPRNYPVRDALLIMAMATKIKKATQTTDEEIDSIQQHLNQHQEIRPSWDQGVAELAEIKQAVLWLTDPERLRQEAEKLEEEDSAGGSTRPFNHAMFFRNKALGVRTGIEPSILEEQHAAELQKIRQSRRPTQEAASQAVRPRESATVDVKKIMEGIMMDLEKLQARLLQAGGQAKASVVSIRRLRGQCRERLAQPELQELNEHLDEDVTVLICSDSVHKAIENASNQFETSANSPCATCGTVTTQTVTTTNEFNSHGILLVQPSAAHRIVADVDEEFGDWPGLLPGGRAFFRDDDAFQHDENLCRSAVPEPDSDSVLRTGRAGRRGGWRTRQRWSGW</sequence>